<dbReference type="PANTHER" id="PTHR33498">
    <property type="entry name" value="TRANSPOSASE FOR INSERTION SEQUENCE ELEMENT IS1557"/>
    <property type="match status" value="1"/>
</dbReference>
<evidence type="ECO:0000313" key="3">
    <source>
        <dbReference type="Proteomes" id="UP001333102"/>
    </source>
</evidence>
<dbReference type="InterPro" id="IPR029261">
    <property type="entry name" value="Transposase_Znf"/>
</dbReference>
<dbReference type="EMBL" id="CP141614">
    <property type="protein sequence ID" value="WRP14518.1"/>
    <property type="molecule type" value="Genomic_DNA"/>
</dbReference>
<dbReference type="Pfam" id="PF14690">
    <property type="entry name" value="Zn_ribbon_ISL3"/>
    <property type="match status" value="1"/>
</dbReference>
<dbReference type="Proteomes" id="UP001333102">
    <property type="component" value="Chromosome"/>
</dbReference>
<gene>
    <name evidence="2" type="ORF">VLY81_14045</name>
</gene>
<dbReference type="PROSITE" id="PS50531">
    <property type="entry name" value="HTH_IS21"/>
    <property type="match status" value="1"/>
</dbReference>
<dbReference type="Gene3D" id="1.10.10.60">
    <property type="entry name" value="Homeodomain-like"/>
    <property type="match status" value="1"/>
</dbReference>
<accession>A0ABZ1BPX6</accession>
<dbReference type="Pfam" id="PF02796">
    <property type="entry name" value="HTH_7"/>
    <property type="match status" value="1"/>
</dbReference>
<sequence length="533" mass="61162">MRNPFLPVDQYTIRLACVDDEALVLVVGRRARRAACPECGHWSRRLHSRRWRTVLDAPVGSRSVRLRLLVRRFFCMEPACPRVTFTEPFPYLVGRYARRTARLERLLARLALAMSAEAASRIARALEIPVSPDTLVRLVMRIPLPPVPPVRVLAVDDWAWRKGHRYGTILCDLERRRPVDLLPDRSPETLAAWLRAHPGVQIVVRDRSEGYAQGIRQGAPDAVQVADRWHLLKNLGEVLERYFQTLRLPSMEAAPSPPAAPVVPGSTLAATPQAALRRRALEQAARQQRRRERYDQVRTLHAQGLGIREISRRLHLSRATVRRYLTSATVPGTGPRRRRPSQLDPYRSYILQRWEQGCRNARAIYRELRAMGYLGGRSQVAAVVTALRRSAGGSEEAPPAIRPVTPRQLGRWFWQAPNRRSQAERAYLTSLAETDAHFAKVWLLAEEFAQMARQRRADTLAAWIDTVKRERVRPLMGFAHRLEQDFQAVYEAWRLPWSNGPTEGWIHKLKTIKRMMYGRAGLDLLRHRLLCCI</sequence>
<keyword evidence="3" id="KW-1185">Reference proteome</keyword>
<dbReference type="InterPro" id="IPR017894">
    <property type="entry name" value="HTH_IS21_transposase_type"/>
</dbReference>
<dbReference type="RefSeq" id="WP_324668861.1">
    <property type="nucleotide sequence ID" value="NZ_CP141614.1"/>
</dbReference>
<protein>
    <submittedName>
        <fullName evidence="2">ISL3 family transposase</fullName>
    </submittedName>
</protein>
<dbReference type="NCBIfam" id="NF033550">
    <property type="entry name" value="transpos_ISL3"/>
    <property type="match status" value="1"/>
</dbReference>
<dbReference type="PANTHER" id="PTHR33498:SF1">
    <property type="entry name" value="TRANSPOSASE FOR INSERTION SEQUENCE ELEMENT IS1557"/>
    <property type="match status" value="1"/>
</dbReference>
<proteinExistence type="predicted"/>
<feature type="domain" description="HTH IS21-type" evidence="1">
    <location>
        <begin position="292"/>
        <end position="354"/>
    </location>
</feature>
<evidence type="ECO:0000313" key="2">
    <source>
        <dbReference type="EMBL" id="WRP14518.1"/>
    </source>
</evidence>
<dbReference type="Pfam" id="PF01610">
    <property type="entry name" value="DDE_Tnp_ISL3"/>
    <property type="match status" value="2"/>
</dbReference>
<organism evidence="2 3">
    <name type="scientific">Geochorda subterranea</name>
    <dbReference type="NCBI Taxonomy" id="3109564"/>
    <lineage>
        <taxon>Bacteria</taxon>
        <taxon>Bacillati</taxon>
        <taxon>Bacillota</taxon>
        <taxon>Limnochordia</taxon>
        <taxon>Limnochordales</taxon>
        <taxon>Geochordaceae</taxon>
        <taxon>Geochorda</taxon>
    </lineage>
</organism>
<reference evidence="3" key="1">
    <citation type="submission" date="2023-12" db="EMBL/GenBank/DDBJ databases">
        <title>Novel isolates from deep terrestrial aquifers shed light on the physiology and ecology of the class Limnochordia.</title>
        <authorList>
            <person name="Karnachuk O.V."/>
            <person name="Lukina A.P."/>
            <person name="Avakyan M.R."/>
            <person name="Kadnikov V."/>
            <person name="Begmatov S."/>
            <person name="Beletsky A.V."/>
            <person name="Mardanov A.V."/>
            <person name="Ravin N.V."/>
        </authorList>
    </citation>
    <scope>NUCLEOTIDE SEQUENCE [LARGE SCALE GENOMIC DNA]</scope>
    <source>
        <strain evidence="3">LN</strain>
    </source>
</reference>
<dbReference type="InterPro" id="IPR047951">
    <property type="entry name" value="Transpos_ISL3"/>
</dbReference>
<dbReference type="InterPro" id="IPR006120">
    <property type="entry name" value="Resolvase_HTH_dom"/>
</dbReference>
<name>A0ABZ1BPX6_9FIRM</name>
<evidence type="ECO:0000259" key="1">
    <source>
        <dbReference type="PROSITE" id="PS50531"/>
    </source>
</evidence>
<dbReference type="InterPro" id="IPR002560">
    <property type="entry name" value="Transposase_DDE"/>
</dbReference>